<dbReference type="PANTHER" id="PTHR30126:SF40">
    <property type="entry name" value="HTH-TYPE TRANSCRIPTIONAL REGULATOR GLTR"/>
    <property type="match status" value="1"/>
</dbReference>
<accession>A0A4R4VIC7</accession>
<dbReference type="SUPFAM" id="SSF53850">
    <property type="entry name" value="Periplasmic binding protein-like II"/>
    <property type="match status" value="1"/>
</dbReference>
<keyword evidence="4" id="KW-0804">Transcription</keyword>
<dbReference type="Pfam" id="PF03466">
    <property type="entry name" value="LysR_substrate"/>
    <property type="match status" value="1"/>
</dbReference>
<evidence type="ECO:0000256" key="1">
    <source>
        <dbReference type="ARBA" id="ARBA00009437"/>
    </source>
</evidence>
<dbReference type="GO" id="GO:0000976">
    <property type="term" value="F:transcription cis-regulatory region binding"/>
    <property type="evidence" value="ECO:0007669"/>
    <property type="project" value="TreeGrafter"/>
</dbReference>
<dbReference type="CDD" id="cd05466">
    <property type="entry name" value="PBP2_LTTR_substrate"/>
    <property type="match status" value="1"/>
</dbReference>
<evidence type="ECO:0000256" key="4">
    <source>
        <dbReference type="ARBA" id="ARBA00023163"/>
    </source>
</evidence>
<dbReference type="AlphaFoldDB" id="A0A4R4VIC7"/>
<organism evidence="7 8">
    <name type="scientific">Nonomuraea deserti</name>
    <dbReference type="NCBI Taxonomy" id="1848322"/>
    <lineage>
        <taxon>Bacteria</taxon>
        <taxon>Bacillati</taxon>
        <taxon>Actinomycetota</taxon>
        <taxon>Actinomycetes</taxon>
        <taxon>Streptosporangiales</taxon>
        <taxon>Streptosporangiaceae</taxon>
        <taxon>Nonomuraea</taxon>
    </lineage>
</organism>
<sequence>MAKTASDRPSPPPHQSPGHVARPQRRGTGRGRFLDQAEQARRDVSGLSTVLQLGALETIAATHAPAVLATLAERRPGVNVVVRPSTSRARMFDAIAAGRLEAALVLDTGDALGDLGFPAPPHPLAFVDVATVPLVLVAAPGHLLTTRNRLTAGDLAGERLLSNVPACSFWMAADHAIGPAPERVRAGGVSVMRAWAEQGLGIALLPDFAVEAALRSGTLTALAFPAPELSLRLVWREDREDLPGLRDLLYAVGAQGLSTTDLNQADGPSRVSNRS</sequence>
<keyword evidence="3" id="KW-0238">DNA-binding</keyword>
<evidence type="ECO:0000313" key="8">
    <source>
        <dbReference type="Proteomes" id="UP000295258"/>
    </source>
</evidence>
<dbReference type="Proteomes" id="UP000295258">
    <property type="component" value="Unassembled WGS sequence"/>
</dbReference>
<evidence type="ECO:0000256" key="5">
    <source>
        <dbReference type="SAM" id="MobiDB-lite"/>
    </source>
</evidence>
<protein>
    <submittedName>
        <fullName evidence="7">LysR family transcriptional regulator</fullName>
    </submittedName>
</protein>
<feature type="domain" description="LysR substrate-binding" evidence="6">
    <location>
        <begin position="46"/>
        <end position="250"/>
    </location>
</feature>
<proteinExistence type="inferred from homology"/>
<keyword evidence="2" id="KW-0805">Transcription regulation</keyword>
<dbReference type="InterPro" id="IPR005119">
    <property type="entry name" value="LysR_subst-bd"/>
</dbReference>
<evidence type="ECO:0000256" key="2">
    <source>
        <dbReference type="ARBA" id="ARBA00023015"/>
    </source>
</evidence>
<comment type="caution">
    <text evidence="7">The sequence shown here is derived from an EMBL/GenBank/DDBJ whole genome shotgun (WGS) entry which is preliminary data.</text>
</comment>
<evidence type="ECO:0000259" key="6">
    <source>
        <dbReference type="Pfam" id="PF03466"/>
    </source>
</evidence>
<evidence type="ECO:0000313" key="7">
    <source>
        <dbReference type="EMBL" id="TDD05252.1"/>
    </source>
</evidence>
<dbReference type="GO" id="GO:0006355">
    <property type="term" value="P:regulation of DNA-templated transcription"/>
    <property type="evidence" value="ECO:0007669"/>
    <property type="project" value="TreeGrafter"/>
</dbReference>
<dbReference type="PANTHER" id="PTHR30126">
    <property type="entry name" value="HTH-TYPE TRANSCRIPTIONAL REGULATOR"/>
    <property type="match status" value="1"/>
</dbReference>
<dbReference type="Gene3D" id="3.40.190.10">
    <property type="entry name" value="Periplasmic binding protein-like II"/>
    <property type="match status" value="2"/>
</dbReference>
<gene>
    <name evidence="7" type="ORF">E1292_17485</name>
</gene>
<reference evidence="7 8" key="1">
    <citation type="submission" date="2019-03" db="EMBL/GenBank/DDBJ databases">
        <title>Draft genome sequences of novel Actinobacteria.</title>
        <authorList>
            <person name="Sahin N."/>
            <person name="Ay H."/>
            <person name="Saygin H."/>
        </authorList>
    </citation>
    <scope>NUCLEOTIDE SEQUENCE [LARGE SCALE GENOMIC DNA]</scope>
    <source>
        <strain evidence="7 8">KC310</strain>
    </source>
</reference>
<dbReference type="EMBL" id="SMKO01000040">
    <property type="protein sequence ID" value="TDD05252.1"/>
    <property type="molecule type" value="Genomic_DNA"/>
</dbReference>
<keyword evidence="8" id="KW-1185">Reference proteome</keyword>
<evidence type="ECO:0000256" key="3">
    <source>
        <dbReference type="ARBA" id="ARBA00023125"/>
    </source>
</evidence>
<feature type="region of interest" description="Disordered" evidence="5">
    <location>
        <begin position="1"/>
        <end position="29"/>
    </location>
</feature>
<comment type="similarity">
    <text evidence="1">Belongs to the LysR transcriptional regulatory family.</text>
</comment>
<name>A0A4R4VIC7_9ACTN</name>